<sequence length="58" mass="5885">MTWHVITVAKSELGLALGAIRLGGGTITSTSPSAEDVAITYVVGDERATLVPPYAAVG</sequence>
<evidence type="ECO:0000313" key="2">
    <source>
        <dbReference type="Proteomes" id="UP001500571"/>
    </source>
</evidence>
<gene>
    <name evidence="1" type="ORF">GCM10009798_03680</name>
</gene>
<proteinExistence type="predicted"/>
<evidence type="ECO:0000313" key="1">
    <source>
        <dbReference type="EMBL" id="GAA1947816.1"/>
    </source>
</evidence>
<accession>A0ABP5BL23</accession>
<comment type="caution">
    <text evidence="1">The sequence shown here is derived from an EMBL/GenBank/DDBJ whole genome shotgun (WGS) entry which is preliminary data.</text>
</comment>
<organism evidence="1 2">
    <name type="scientific">Nocardioides panacihumi</name>
    <dbReference type="NCBI Taxonomy" id="400774"/>
    <lineage>
        <taxon>Bacteria</taxon>
        <taxon>Bacillati</taxon>
        <taxon>Actinomycetota</taxon>
        <taxon>Actinomycetes</taxon>
        <taxon>Propionibacteriales</taxon>
        <taxon>Nocardioidaceae</taxon>
        <taxon>Nocardioides</taxon>
    </lineage>
</organism>
<dbReference type="Proteomes" id="UP001500571">
    <property type="component" value="Unassembled WGS sequence"/>
</dbReference>
<name>A0ABP5BL23_9ACTN</name>
<dbReference type="RefSeq" id="WP_344041819.1">
    <property type="nucleotide sequence ID" value="NZ_BAAAPB010000001.1"/>
</dbReference>
<dbReference type="EMBL" id="BAAAPB010000001">
    <property type="protein sequence ID" value="GAA1947816.1"/>
    <property type="molecule type" value="Genomic_DNA"/>
</dbReference>
<protein>
    <submittedName>
        <fullName evidence="1">Uncharacterized protein</fullName>
    </submittedName>
</protein>
<keyword evidence="2" id="KW-1185">Reference proteome</keyword>
<reference evidence="2" key="1">
    <citation type="journal article" date="2019" name="Int. J. Syst. Evol. Microbiol.">
        <title>The Global Catalogue of Microorganisms (GCM) 10K type strain sequencing project: providing services to taxonomists for standard genome sequencing and annotation.</title>
        <authorList>
            <consortium name="The Broad Institute Genomics Platform"/>
            <consortium name="The Broad Institute Genome Sequencing Center for Infectious Disease"/>
            <person name="Wu L."/>
            <person name="Ma J."/>
        </authorList>
    </citation>
    <scope>NUCLEOTIDE SEQUENCE [LARGE SCALE GENOMIC DNA]</scope>
    <source>
        <strain evidence="2">JCM 15309</strain>
    </source>
</reference>